<organism evidence="7 8">
    <name type="scientific">Somion occarium</name>
    <dbReference type="NCBI Taxonomy" id="3059160"/>
    <lineage>
        <taxon>Eukaryota</taxon>
        <taxon>Fungi</taxon>
        <taxon>Dikarya</taxon>
        <taxon>Basidiomycota</taxon>
        <taxon>Agaricomycotina</taxon>
        <taxon>Agaricomycetes</taxon>
        <taxon>Polyporales</taxon>
        <taxon>Cerrenaceae</taxon>
        <taxon>Somion</taxon>
    </lineage>
</organism>
<dbReference type="InterPro" id="IPR048254">
    <property type="entry name" value="CDP_ALCOHOL_P_TRANSF_CS"/>
</dbReference>
<keyword evidence="3 5" id="KW-0808">Transferase</keyword>
<comment type="similarity">
    <text evidence="2 5">Belongs to the CDP-alcohol phosphatidyltransferase class-I family.</text>
</comment>
<feature type="transmembrane region" description="Helical" evidence="6">
    <location>
        <begin position="173"/>
        <end position="194"/>
    </location>
</feature>
<dbReference type="EMBL" id="OZ037944">
    <property type="protein sequence ID" value="CAL1694726.1"/>
    <property type="molecule type" value="Genomic_DNA"/>
</dbReference>
<dbReference type="PANTHER" id="PTHR10414:SF37">
    <property type="entry name" value="BB IN A BOXCAR, ISOFORM C"/>
    <property type="match status" value="1"/>
</dbReference>
<dbReference type="InterPro" id="IPR000462">
    <property type="entry name" value="CDP-OH_P_trans"/>
</dbReference>
<dbReference type="Proteomes" id="UP001497453">
    <property type="component" value="Chromosome 1"/>
</dbReference>
<dbReference type="InterPro" id="IPR014472">
    <property type="entry name" value="CHOPT"/>
</dbReference>
<dbReference type="Gene3D" id="1.20.120.1760">
    <property type="match status" value="1"/>
</dbReference>
<dbReference type="PROSITE" id="PS00379">
    <property type="entry name" value="CDP_ALCOHOL_P_TRANSF"/>
    <property type="match status" value="1"/>
</dbReference>
<dbReference type="InterPro" id="IPR043130">
    <property type="entry name" value="CDP-OH_PTrfase_TM_dom"/>
</dbReference>
<sequence>MGYISPDGLANLKKYAYKGVDKSLLSRYVLNPFWTWLVTLWPTWVAPNVITLSGLCMVLLNFAMLIYYDPEYLSEKGGADGPPHWVYFTWAAGLFIYQSFDAIDGKQARRTGMAGPLGEMFDHGCDALNTTLEVILTGRALNLSRSWWTVASQSAALANFYLTTWEEYHTGQLYLAVFSGPVEGILLIVGLYVVSGILGPTFWDTPALTFTGLEKIPFITKYVPNKGLNEFIMAFGAVVLAFNIITSYINVYKAKIASGDKAFQPLWHLLPFPLTVAIQVAWLSSPSFSRSFILNSPLFVPLLCSWGLQFAHQVGRMILAHVTKQPFPWWDWMWMWSLIGAVDANMPRLLNRAPFIQHSPENVKIFIFATLAISLVSYVRFCALVINDITNYLGIACFTVRKKDESGAWKKAQIVDKANVGKRQ</sequence>
<feature type="transmembrane region" description="Helical" evidence="6">
    <location>
        <begin position="44"/>
        <end position="68"/>
    </location>
</feature>
<keyword evidence="6" id="KW-1133">Transmembrane helix</keyword>
<feature type="transmembrane region" description="Helical" evidence="6">
    <location>
        <begin position="231"/>
        <end position="251"/>
    </location>
</feature>
<dbReference type="PIRSF" id="PIRSF015665">
    <property type="entry name" value="CHOPT"/>
    <property type="match status" value="1"/>
</dbReference>
<protein>
    <recommendedName>
        <fullName evidence="9">Ethanolaminephosphotransferase</fullName>
    </recommendedName>
</protein>
<dbReference type="Pfam" id="PF01066">
    <property type="entry name" value="CDP-OH_P_transf"/>
    <property type="match status" value="1"/>
</dbReference>
<dbReference type="PANTHER" id="PTHR10414">
    <property type="entry name" value="ETHANOLAMINEPHOSPHOTRANSFERASE"/>
    <property type="match status" value="1"/>
</dbReference>
<name>A0ABP1CGC3_9APHY</name>
<evidence type="ECO:0000313" key="8">
    <source>
        <dbReference type="Proteomes" id="UP001497453"/>
    </source>
</evidence>
<keyword evidence="6" id="KW-0812">Transmembrane</keyword>
<keyword evidence="4 6" id="KW-0472">Membrane</keyword>
<comment type="subcellular location">
    <subcellularLocation>
        <location evidence="1">Membrane</location>
    </subcellularLocation>
</comment>
<evidence type="ECO:0000256" key="4">
    <source>
        <dbReference type="ARBA" id="ARBA00023136"/>
    </source>
</evidence>
<evidence type="ECO:0000256" key="2">
    <source>
        <dbReference type="ARBA" id="ARBA00010441"/>
    </source>
</evidence>
<evidence type="ECO:0000256" key="5">
    <source>
        <dbReference type="RuleBase" id="RU003750"/>
    </source>
</evidence>
<accession>A0ABP1CGC3</accession>
<gene>
    <name evidence="7" type="ORF">GFSPODELE1_LOCUS439</name>
</gene>
<evidence type="ECO:0000256" key="1">
    <source>
        <dbReference type="ARBA" id="ARBA00004370"/>
    </source>
</evidence>
<evidence type="ECO:0000256" key="3">
    <source>
        <dbReference type="ARBA" id="ARBA00022679"/>
    </source>
</evidence>
<proteinExistence type="inferred from homology"/>
<keyword evidence="8" id="KW-1185">Reference proteome</keyword>
<evidence type="ECO:0000256" key="6">
    <source>
        <dbReference type="SAM" id="Phobius"/>
    </source>
</evidence>
<reference evidence="8" key="1">
    <citation type="submission" date="2024-04" db="EMBL/GenBank/DDBJ databases">
        <authorList>
            <person name="Shaw F."/>
            <person name="Minotto A."/>
        </authorList>
    </citation>
    <scope>NUCLEOTIDE SEQUENCE [LARGE SCALE GENOMIC DNA]</scope>
</reference>
<evidence type="ECO:0008006" key="9">
    <source>
        <dbReference type="Google" id="ProtNLM"/>
    </source>
</evidence>
<feature type="transmembrane region" description="Helical" evidence="6">
    <location>
        <begin position="366"/>
        <end position="386"/>
    </location>
</feature>
<feature type="transmembrane region" description="Helical" evidence="6">
    <location>
        <begin position="263"/>
        <end position="282"/>
    </location>
</feature>
<evidence type="ECO:0000313" key="7">
    <source>
        <dbReference type="EMBL" id="CAL1694726.1"/>
    </source>
</evidence>